<evidence type="ECO:0000256" key="1">
    <source>
        <dbReference type="SAM" id="MobiDB-lite"/>
    </source>
</evidence>
<sequence length="374" mass="43811">MDGVRSFGASNSFVEDLPQPVEGNMQEDTPESVRNSVIEPRVGMEFDSLQQVIEFYKHYAYSKGFATMTRNSRKKKALVRLLMHFAAFRHISTDTRRRLLINDNAGVRINSSIKASVVEAGGYENVTYNQRDVRNFLEKERRLKCKEGDGQALHDYFVRMQAKNSNFYHALDLDDELRVRNVFWVDARSRAAYESFNDVITFDTTYLTNKYDMPFAPFIGINHHSESIILGCGLLSSEDTDSFVWVFRQWLQSMCDIAPKAIITDQCQAMRQAIEIVFPETVHRWCIWHITMKLPVKLAGLEAYQDIKHYLLKAVHDSMTVEEFEEKWNHTITLHHLEENEWLAKLYEERERWVLHFSIPISLRECRQPNVRNQ</sequence>
<proteinExistence type="predicted"/>
<gene>
    <name evidence="3" type="ORF">FSB_LOCUS30514</name>
</gene>
<dbReference type="Pfam" id="PF10551">
    <property type="entry name" value="MULE"/>
    <property type="match status" value="1"/>
</dbReference>
<reference evidence="3" key="1">
    <citation type="submission" date="2018-02" db="EMBL/GenBank/DDBJ databases">
        <authorList>
            <person name="Cohen D.B."/>
            <person name="Kent A.D."/>
        </authorList>
    </citation>
    <scope>NUCLEOTIDE SEQUENCE</scope>
</reference>
<feature type="region of interest" description="Disordered" evidence="1">
    <location>
        <begin position="1"/>
        <end position="33"/>
    </location>
</feature>
<dbReference type="EMBL" id="OIVN01002328">
    <property type="protein sequence ID" value="SPD02632.1"/>
    <property type="molecule type" value="Genomic_DNA"/>
</dbReference>
<dbReference type="PANTHER" id="PTHR47718:SF13">
    <property type="entry name" value="OS09G0290500 PROTEIN"/>
    <property type="match status" value="1"/>
</dbReference>
<organism evidence="3">
    <name type="scientific">Fagus sylvatica</name>
    <name type="common">Beechnut</name>
    <dbReference type="NCBI Taxonomy" id="28930"/>
    <lineage>
        <taxon>Eukaryota</taxon>
        <taxon>Viridiplantae</taxon>
        <taxon>Streptophyta</taxon>
        <taxon>Embryophyta</taxon>
        <taxon>Tracheophyta</taxon>
        <taxon>Spermatophyta</taxon>
        <taxon>Magnoliopsida</taxon>
        <taxon>eudicotyledons</taxon>
        <taxon>Gunneridae</taxon>
        <taxon>Pentapetalae</taxon>
        <taxon>rosids</taxon>
        <taxon>fabids</taxon>
        <taxon>Fagales</taxon>
        <taxon>Fagaceae</taxon>
        <taxon>Fagus</taxon>
    </lineage>
</organism>
<dbReference type="AlphaFoldDB" id="A0A2N9GSI2"/>
<dbReference type="PANTHER" id="PTHR47718">
    <property type="entry name" value="OS01G0519700 PROTEIN"/>
    <property type="match status" value="1"/>
</dbReference>
<evidence type="ECO:0000259" key="2">
    <source>
        <dbReference type="Pfam" id="PF10551"/>
    </source>
</evidence>
<accession>A0A2N9GSI2</accession>
<dbReference type="InterPro" id="IPR018289">
    <property type="entry name" value="MULE_transposase_dom"/>
</dbReference>
<protein>
    <recommendedName>
        <fullName evidence="2">MULE transposase domain-containing protein</fullName>
    </recommendedName>
</protein>
<name>A0A2N9GSI2_FAGSY</name>
<evidence type="ECO:0000313" key="3">
    <source>
        <dbReference type="EMBL" id="SPD02632.1"/>
    </source>
</evidence>
<feature type="domain" description="MULE transposase" evidence="2">
    <location>
        <begin position="199"/>
        <end position="292"/>
    </location>
</feature>